<dbReference type="SUPFAM" id="SSF53335">
    <property type="entry name" value="S-adenosyl-L-methionine-dependent methyltransferases"/>
    <property type="match status" value="1"/>
</dbReference>
<reference evidence="1 2" key="1">
    <citation type="submission" date="2016-10" db="EMBL/GenBank/DDBJ databases">
        <authorList>
            <person name="de Groot N.N."/>
        </authorList>
    </citation>
    <scope>NUCLEOTIDE SEQUENCE [LARGE SCALE GENOMIC DNA]</scope>
    <source>
        <strain evidence="1 2">CGMCC 4.6945</strain>
    </source>
</reference>
<gene>
    <name evidence="1" type="ORF">SAMN05421867_10937</name>
</gene>
<dbReference type="AlphaFoldDB" id="A0A1I0Z108"/>
<proteinExistence type="predicted"/>
<evidence type="ECO:0000313" key="2">
    <source>
        <dbReference type="Proteomes" id="UP000199012"/>
    </source>
</evidence>
<evidence type="ECO:0000313" key="1">
    <source>
        <dbReference type="EMBL" id="SFB18118.1"/>
    </source>
</evidence>
<accession>A0A1I0Z108</accession>
<sequence length="300" mass="33805">MKAWLESDPDLEELQERFPAEWASVRAKLRELVSREDDEAIAAYVQSVARAAAGTRGPGRSDASAEVSAEVRRRMLAAALRQMSLSRATGVSQGTVRFNLVNGWVAQRLLFRRGLERKPVSLPWFRLVWPLLPQRRYLMPLVTPQGIYCFYSSALIRRLVRLIDGRTCVEIAAGDGTLSRFLRAAGVPVHATDDHSWSRTIDFPEDVERLDAQAALARYRPAVVLCSWPPADNGFERYVFGTESVQTYIVIGTRHRFGSGDFAGYLAQHAFEMREEPTLSRLVLPPELDPAVYVFERRPG</sequence>
<dbReference type="STRING" id="988821.SAMN05421867_10937"/>
<name>A0A1I0Z108_9CELL</name>
<dbReference type="EMBL" id="FOKA01000009">
    <property type="protein sequence ID" value="SFB18118.1"/>
    <property type="molecule type" value="Genomic_DNA"/>
</dbReference>
<evidence type="ECO:0008006" key="3">
    <source>
        <dbReference type="Google" id="ProtNLM"/>
    </source>
</evidence>
<dbReference type="Proteomes" id="UP000199012">
    <property type="component" value="Unassembled WGS sequence"/>
</dbReference>
<dbReference type="InterPro" id="IPR029063">
    <property type="entry name" value="SAM-dependent_MTases_sf"/>
</dbReference>
<organism evidence="1 2">
    <name type="scientific">Cellulomonas marina</name>
    <dbReference type="NCBI Taxonomy" id="988821"/>
    <lineage>
        <taxon>Bacteria</taxon>
        <taxon>Bacillati</taxon>
        <taxon>Actinomycetota</taxon>
        <taxon>Actinomycetes</taxon>
        <taxon>Micrococcales</taxon>
        <taxon>Cellulomonadaceae</taxon>
        <taxon>Cellulomonas</taxon>
    </lineage>
</organism>
<keyword evidence="2" id="KW-1185">Reference proteome</keyword>
<protein>
    <recommendedName>
        <fullName evidence="3">SAM-dependent methyltransferase</fullName>
    </recommendedName>
</protein>